<proteinExistence type="predicted"/>
<dbReference type="EMBL" id="WIGN01000847">
    <property type="protein sequence ID" value="KAF6783098.1"/>
    <property type="molecule type" value="Genomic_DNA"/>
</dbReference>
<evidence type="ECO:0000313" key="2">
    <source>
        <dbReference type="EMBL" id="KAF6783098.1"/>
    </source>
</evidence>
<evidence type="ECO:0000256" key="1">
    <source>
        <dbReference type="SAM" id="MobiDB-lite"/>
    </source>
</evidence>
<dbReference type="AlphaFoldDB" id="A0A8H6ILX2"/>
<feature type="region of interest" description="Disordered" evidence="1">
    <location>
        <begin position="16"/>
        <end position="89"/>
    </location>
</feature>
<accession>A0A8H6ILX2</accession>
<feature type="compositionally biased region" description="Pro residues" evidence="1">
    <location>
        <begin position="17"/>
        <end position="27"/>
    </location>
</feature>
<reference evidence="2 3" key="1">
    <citation type="journal article" date="2020" name="Phytopathology">
        <title>Genome Sequence Resources of Colletotrichum truncatum, C. plurivorum, C. musicola, and C. sojae: Four Species Pathogenic to Soybean (Glycine max).</title>
        <authorList>
            <person name="Rogerio F."/>
            <person name="Boufleur T.R."/>
            <person name="Ciampi-Guillardi M."/>
            <person name="Sukno S.A."/>
            <person name="Thon M.R."/>
            <person name="Massola Junior N.S."/>
            <person name="Baroncelli R."/>
        </authorList>
    </citation>
    <scope>NUCLEOTIDE SEQUENCE [LARGE SCALE GENOMIC DNA]</scope>
    <source>
        <strain evidence="2 3">LFN0009</strain>
    </source>
</reference>
<sequence length="136" mass="15191">MLTFCAVKGTACVIYPPSSPRRPPPWRTQPSGDGLTNKPPTWLWRKDSQSDGPQNSCPHELAGHATSRSEFPGQEFHGQGVQNSGSFHVGSSLNIDVHNRSDQYSRFLADLRSTDPRDNKSRIERIKGGLLRDSYR</sequence>
<comment type="caution">
    <text evidence="2">The sequence shown here is derived from an EMBL/GenBank/DDBJ whole genome shotgun (WGS) entry which is preliminary data.</text>
</comment>
<keyword evidence="3" id="KW-1185">Reference proteome</keyword>
<gene>
    <name evidence="2" type="ORF">CSOJ01_15936</name>
</gene>
<dbReference type="Proteomes" id="UP000652219">
    <property type="component" value="Unassembled WGS sequence"/>
</dbReference>
<organism evidence="2 3">
    <name type="scientific">Colletotrichum sojae</name>
    <dbReference type="NCBI Taxonomy" id="2175907"/>
    <lineage>
        <taxon>Eukaryota</taxon>
        <taxon>Fungi</taxon>
        <taxon>Dikarya</taxon>
        <taxon>Ascomycota</taxon>
        <taxon>Pezizomycotina</taxon>
        <taxon>Sordariomycetes</taxon>
        <taxon>Hypocreomycetidae</taxon>
        <taxon>Glomerellales</taxon>
        <taxon>Glomerellaceae</taxon>
        <taxon>Colletotrichum</taxon>
        <taxon>Colletotrichum orchidearum species complex</taxon>
    </lineage>
</organism>
<name>A0A8H6ILX2_9PEZI</name>
<protein>
    <submittedName>
        <fullName evidence="2">Vegetative incompatibility protein HET-E-1-like protein 15</fullName>
    </submittedName>
</protein>
<feature type="compositionally biased region" description="Polar residues" evidence="1">
    <location>
        <begin position="80"/>
        <end position="89"/>
    </location>
</feature>
<evidence type="ECO:0000313" key="3">
    <source>
        <dbReference type="Proteomes" id="UP000652219"/>
    </source>
</evidence>